<dbReference type="STRING" id="180197.SAMN02982919_01698"/>
<name>A0A1H9L8M7_9BURK</name>
<evidence type="ECO:0000256" key="11">
    <source>
        <dbReference type="RuleBase" id="RU361157"/>
    </source>
</evidence>
<dbReference type="GO" id="GO:0043190">
    <property type="term" value="C:ATP-binding cassette (ABC) transporter complex"/>
    <property type="evidence" value="ECO:0007669"/>
    <property type="project" value="InterPro"/>
</dbReference>
<dbReference type="PIRSF" id="PIRSF006648">
    <property type="entry name" value="DrrB"/>
    <property type="match status" value="1"/>
</dbReference>
<keyword evidence="7" id="KW-0972">Capsule biogenesis/degradation</keyword>
<keyword evidence="8 11" id="KW-1133">Transmembrane helix</keyword>
<comment type="subcellular location">
    <subcellularLocation>
        <location evidence="11">Cell inner membrane</location>
        <topology evidence="11">Multi-pass membrane protein</topology>
    </subcellularLocation>
    <subcellularLocation>
        <location evidence="1">Cell membrane</location>
        <topology evidence="1">Multi-pass membrane protein</topology>
    </subcellularLocation>
</comment>
<dbReference type="InterPro" id="IPR047817">
    <property type="entry name" value="ABC2_TM_bact-type"/>
</dbReference>
<organism evidence="13 14">
    <name type="scientific">Giesbergeria anulus</name>
    <dbReference type="NCBI Taxonomy" id="180197"/>
    <lineage>
        <taxon>Bacteria</taxon>
        <taxon>Pseudomonadati</taxon>
        <taxon>Pseudomonadota</taxon>
        <taxon>Betaproteobacteria</taxon>
        <taxon>Burkholderiales</taxon>
        <taxon>Comamonadaceae</taxon>
        <taxon>Giesbergeria</taxon>
    </lineage>
</organism>
<evidence type="ECO:0000256" key="3">
    <source>
        <dbReference type="ARBA" id="ARBA00022448"/>
    </source>
</evidence>
<comment type="similarity">
    <text evidence="2 11">Belongs to the ABC-2 integral membrane protein family.</text>
</comment>
<keyword evidence="9" id="KW-0625">Polysaccharide transport</keyword>
<keyword evidence="5" id="KW-0762">Sugar transport</keyword>
<keyword evidence="3 11" id="KW-0813">Transport</keyword>
<keyword evidence="10 11" id="KW-0472">Membrane</keyword>
<reference evidence="13 14" key="1">
    <citation type="submission" date="2016-10" db="EMBL/GenBank/DDBJ databases">
        <authorList>
            <person name="de Groot N.N."/>
        </authorList>
    </citation>
    <scope>NUCLEOTIDE SEQUENCE [LARGE SCALE GENOMIC DNA]</scope>
    <source>
        <strain evidence="13 14">ATCC 35958</strain>
    </source>
</reference>
<sequence length="267" mass="29387">MNFLLLSVWPWHHRSLIAQLAGREVHARYRQSWLGLLWMVLTPLLMLGIYTLVFRHIMRVRWYGLEESNLAFALRIYAGLAVFNFFAECVNRAPGLVLEQPHLVKKVVFPLEILPWVNATSAAAGLGVSGVLLLACTAVLNGGLPLTALALPLVWLPLLPLVLGLGWLLSGVGTYVRDVGQLLGMAVSALMFLSPIFFPVEALPASVRGWMLLNPLAWVMTGTRDVLLQGQWPDWQALGLLLAACTLLALLGAAFFRKVRTGFADVV</sequence>
<feature type="transmembrane region" description="Helical" evidence="11">
    <location>
        <begin position="146"/>
        <end position="170"/>
    </location>
</feature>
<dbReference type="GO" id="GO:0015920">
    <property type="term" value="P:lipopolysaccharide transport"/>
    <property type="evidence" value="ECO:0007669"/>
    <property type="project" value="TreeGrafter"/>
</dbReference>
<dbReference type="PANTHER" id="PTHR30413">
    <property type="entry name" value="INNER MEMBRANE TRANSPORT PERMEASE"/>
    <property type="match status" value="1"/>
</dbReference>
<evidence type="ECO:0000259" key="12">
    <source>
        <dbReference type="PROSITE" id="PS51012"/>
    </source>
</evidence>
<evidence type="ECO:0000256" key="6">
    <source>
        <dbReference type="ARBA" id="ARBA00022692"/>
    </source>
</evidence>
<keyword evidence="14" id="KW-1185">Reference proteome</keyword>
<evidence type="ECO:0000256" key="5">
    <source>
        <dbReference type="ARBA" id="ARBA00022597"/>
    </source>
</evidence>
<evidence type="ECO:0000256" key="7">
    <source>
        <dbReference type="ARBA" id="ARBA00022903"/>
    </source>
</evidence>
<dbReference type="Pfam" id="PF01061">
    <property type="entry name" value="ABC2_membrane"/>
    <property type="match status" value="1"/>
</dbReference>
<evidence type="ECO:0000313" key="14">
    <source>
        <dbReference type="Proteomes" id="UP000199766"/>
    </source>
</evidence>
<keyword evidence="4 11" id="KW-1003">Cell membrane</keyword>
<dbReference type="GO" id="GO:0015774">
    <property type="term" value="P:polysaccharide transport"/>
    <property type="evidence" value="ECO:0007669"/>
    <property type="project" value="UniProtKB-KW"/>
</dbReference>
<evidence type="ECO:0000256" key="2">
    <source>
        <dbReference type="ARBA" id="ARBA00007783"/>
    </source>
</evidence>
<evidence type="ECO:0000256" key="1">
    <source>
        <dbReference type="ARBA" id="ARBA00004651"/>
    </source>
</evidence>
<dbReference type="InterPro" id="IPR000412">
    <property type="entry name" value="ABC_2_transport"/>
</dbReference>
<keyword evidence="6 11" id="KW-0812">Transmembrane</keyword>
<dbReference type="RefSeq" id="WP_218144471.1">
    <property type="nucleotide sequence ID" value="NZ_FOGD01000004.1"/>
</dbReference>
<feature type="transmembrane region" description="Helical" evidence="11">
    <location>
        <begin position="113"/>
        <end position="140"/>
    </location>
</feature>
<evidence type="ECO:0000313" key="13">
    <source>
        <dbReference type="EMBL" id="SER07776.1"/>
    </source>
</evidence>
<dbReference type="InterPro" id="IPR013525">
    <property type="entry name" value="ABC2_TM"/>
</dbReference>
<feature type="transmembrane region" description="Helical" evidence="11">
    <location>
        <begin position="235"/>
        <end position="256"/>
    </location>
</feature>
<dbReference type="EMBL" id="FOGD01000004">
    <property type="protein sequence ID" value="SER07776.1"/>
    <property type="molecule type" value="Genomic_DNA"/>
</dbReference>
<evidence type="ECO:0000256" key="4">
    <source>
        <dbReference type="ARBA" id="ARBA00022475"/>
    </source>
</evidence>
<proteinExistence type="inferred from homology"/>
<feature type="transmembrane region" description="Helical" evidence="11">
    <location>
        <begin position="182"/>
        <end position="200"/>
    </location>
</feature>
<dbReference type="GO" id="GO:0140359">
    <property type="term" value="F:ABC-type transporter activity"/>
    <property type="evidence" value="ECO:0007669"/>
    <property type="project" value="InterPro"/>
</dbReference>
<dbReference type="PROSITE" id="PS51012">
    <property type="entry name" value="ABC_TM2"/>
    <property type="match status" value="1"/>
</dbReference>
<feature type="domain" description="ABC transmembrane type-2" evidence="12">
    <location>
        <begin position="34"/>
        <end position="259"/>
    </location>
</feature>
<comment type="caution">
    <text evidence="11">Lacks conserved residue(s) required for the propagation of feature annotation.</text>
</comment>
<dbReference type="Proteomes" id="UP000199766">
    <property type="component" value="Unassembled WGS sequence"/>
</dbReference>
<accession>A0A1H9L8M7</accession>
<dbReference type="AlphaFoldDB" id="A0A1H9L8M7"/>
<evidence type="ECO:0000256" key="8">
    <source>
        <dbReference type="ARBA" id="ARBA00022989"/>
    </source>
</evidence>
<feature type="transmembrane region" description="Helical" evidence="11">
    <location>
        <begin position="33"/>
        <end position="53"/>
    </location>
</feature>
<dbReference type="PANTHER" id="PTHR30413:SF10">
    <property type="entry name" value="CAPSULE POLYSACCHARIDE EXPORT INNER-MEMBRANE PROTEIN CTRC"/>
    <property type="match status" value="1"/>
</dbReference>
<evidence type="ECO:0000256" key="10">
    <source>
        <dbReference type="ARBA" id="ARBA00023136"/>
    </source>
</evidence>
<protein>
    <recommendedName>
        <fullName evidence="11">Transport permease protein</fullName>
    </recommendedName>
</protein>
<evidence type="ECO:0000256" key="9">
    <source>
        <dbReference type="ARBA" id="ARBA00023047"/>
    </source>
</evidence>
<gene>
    <name evidence="13" type="ORF">SAMN02982919_01698</name>
</gene>